<dbReference type="InterPro" id="IPR016176">
    <property type="entry name" value="Cbl-dep_enz_cat"/>
</dbReference>
<dbReference type="EMBL" id="LNGD01000005">
    <property type="protein sequence ID" value="KYC54104.1"/>
    <property type="molecule type" value="Genomic_DNA"/>
</dbReference>
<dbReference type="Gene3D" id="3.40.50.280">
    <property type="entry name" value="Cobalamin-binding domain"/>
    <property type="match status" value="1"/>
</dbReference>
<keyword evidence="5" id="KW-0170">Cobalt</keyword>
<gene>
    <name evidence="7" type="ORF">AMQ74_00157</name>
</gene>
<evidence type="ECO:0000259" key="6">
    <source>
        <dbReference type="PROSITE" id="PS51332"/>
    </source>
</evidence>
<dbReference type="SUPFAM" id="SSF51703">
    <property type="entry name" value="Cobalamin (vitamin B12)-dependent enzymes"/>
    <property type="match status" value="1"/>
</dbReference>
<comment type="caution">
    <text evidence="7">The sequence shown here is derived from an EMBL/GenBank/DDBJ whole genome shotgun (WGS) entry which is preliminary data.</text>
</comment>
<evidence type="ECO:0000256" key="2">
    <source>
        <dbReference type="ARBA" id="ARBA00010854"/>
    </source>
</evidence>
<dbReference type="InterPro" id="IPR006158">
    <property type="entry name" value="Cobalamin-bd"/>
</dbReference>
<dbReference type="CDD" id="cd02065">
    <property type="entry name" value="B12-binding_like"/>
    <property type="match status" value="1"/>
</dbReference>
<dbReference type="AlphaFoldDB" id="A0A150JAY2"/>
<dbReference type="Proteomes" id="UP000075578">
    <property type="component" value="Unassembled WGS sequence"/>
</dbReference>
<comment type="cofactor">
    <cofactor evidence="1">
        <name>adenosylcob(III)alamin</name>
        <dbReference type="ChEBI" id="CHEBI:18408"/>
    </cofactor>
</comment>
<organism evidence="7 8">
    <name type="scientific">Candidatus Methanofastidiosum methylothiophilum</name>
    <dbReference type="NCBI Taxonomy" id="1705564"/>
    <lineage>
        <taxon>Archaea</taxon>
        <taxon>Methanobacteriati</taxon>
        <taxon>Methanobacteriota</taxon>
        <taxon>Stenosarchaea group</taxon>
        <taxon>Candidatus Methanofastidiosia</taxon>
        <taxon>Candidatus Methanofastidiosales</taxon>
        <taxon>Candidatus Methanofastidiosaceae</taxon>
        <taxon>Candidatus Methanofastidiosum</taxon>
    </lineage>
</organism>
<dbReference type="InterPro" id="IPR036724">
    <property type="entry name" value="Cobalamin-bd_sf"/>
</dbReference>
<evidence type="ECO:0000313" key="7">
    <source>
        <dbReference type="EMBL" id="KYC54104.1"/>
    </source>
</evidence>
<feature type="domain" description="B12-binding" evidence="6">
    <location>
        <begin position="1"/>
        <end position="128"/>
    </location>
</feature>
<dbReference type="GO" id="GO:0031419">
    <property type="term" value="F:cobalamin binding"/>
    <property type="evidence" value="ECO:0007669"/>
    <property type="project" value="UniProtKB-KW"/>
</dbReference>
<evidence type="ECO:0000256" key="5">
    <source>
        <dbReference type="ARBA" id="ARBA00023285"/>
    </source>
</evidence>
<dbReference type="PATRIC" id="fig|1705564.3.peg.156"/>
<dbReference type="SUPFAM" id="SSF52242">
    <property type="entry name" value="Cobalamin (vitamin B12)-binding domain"/>
    <property type="match status" value="1"/>
</dbReference>
<evidence type="ECO:0000313" key="8">
    <source>
        <dbReference type="Proteomes" id="UP000075578"/>
    </source>
</evidence>
<dbReference type="GO" id="GO:0016853">
    <property type="term" value="F:isomerase activity"/>
    <property type="evidence" value="ECO:0007669"/>
    <property type="project" value="UniProtKB-KW"/>
</dbReference>
<evidence type="ECO:0000256" key="3">
    <source>
        <dbReference type="ARBA" id="ARBA00022628"/>
    </source>
</evidence>
<comment type="similarity">
    <text evidence="2">Belongs to the methylamine corrinoid protein family.</text>
</comment>
<keyword evidence="3" id="KW-0846">Cobalamin</keyword>
<dbReference type="PROSITE" id="PS51332">
    <property type="entry name" value="B12_BINDING"/>
    <property type="match status" value="1"/>
</dbReference>
<keyword evidence="4" id="KW-0413">Isomerase</keyword>
<dbReference type="Gene3D" id="3.20.20.240">
    <property type="entry name" value="Methylmalonyl-CoA mutase"/>
    <property type="match status" value="1"/>
</dbReference>
<evidence type="ECO:0000256" key="4">
    <source>
        <dbReference type="ARBA" id="ARBA00023235"/>
    </source>
</evidence>
<accession>A0A150JAY2</accession>
<name>A0A150JAY2_9EURY</name>
<evidence type="ECO:0000256" key="1">
    <source>
        <dbReference type="ARBA" id="ARBA00001922"/>
    </source>
</evidence>
<proteinExistence type="inferred from homology"/>
<dbReference type="GO" id="GO:0046872">
    <property type="term" value="F:metal ion binding"/>
    <property type="evidence" value="ECO:0007669"/>
    <property type="project" value="InterPro"/>
</dbReference>
<reference evidence="7 8" key="1">
    <citation type="journal article" date="2016" name="ISME J.">
        <title>Chasing the elusive Euryarchaeota class WSA2: genomes reveal a uniquely fastidious methyl-reducing methanogen.</title>
        <authorList>
            <person name="Nobu M.K."/>
            <person name="Narihiro T."/>
            <person name="Kuroda K."/>
            <person name="Mei R."/>
            <person name="Liu W.T."/>
        </authorList>
    </citation>
    <scope>NUCLEOTIDE SEQUENCE [LARGE SCALE GENOMIC DNA]</scope>
    <source>
        <strain evidence="7">U1lsi0528_Bin089</strain>
    </source>
</reference>
<dbReference type="Pfam" id="PF02310">
    <property type="entry name" value="B12-binding"/>
    <property type="match status" value="1"/>
</dbReference>
<sequence length="538" mass="60588">MKAILATIGNCVHVQGIKNFEKLLNKNGIETEFIGVCVDLDKLTKIIDEKHPDIVGLSYRLDPENARIIFKKLNDSLKEIKNKSKLYFGGTPAVCKIAEETGIFDGIFRGTESEDEIINKIFKKIGEKKFIEYPNNLVERIEKSYPLPLIRHHFGLPSLEKTIEGVKEIANNKIVDIISIGPDQIAQECFFNPEKICKELRGSGGVPLRKKEDLNRIYDASRTGNYPLLRCYAGTNYLIKWGEMLKDTINNAWGAIPIFWYSELDGRSKRNLVSAIRENQNAIQWHAKNDIPIEINDSHQWALRKTTDSIEVASAYIATYNARHLGVKHYIQQFMMNVPPEISPEMDIAKMLAKLEIISNLSNENFHIIRMIRTGLASLSVDPDVAKGELASSITLGMYLNPHIVHVVGYSEAYNVATPEVVIESSKISRGVIKNCLKGLPDISENKKILRRKNQILEDTKIILEKIKSLDENNNSFVNPYTLSKAVEIGLLDAENLKGFSPAKGNIKTSVIDGVVQCLDSKTGEVISEKERIERLNI</sequence>
<protein>
    <submittedName>
        <fullName evidence="7">B12 binding domain protein</fullName>
    </submittedName>
</protein>